<evidence type="ECO:0000256" key="10">
    <source>
        <dbReference type="ARBA" id="ARBA00030139"/>
    </source>
</evidence>
<protein>
    <recommendedName>
        <fullName evidence="9">D-xylulose reductase</fullName>
        <ecNumber evidence="9">1.1.1.9</ecNumber>
    </recommendedName>
    <alternativeName>
        <fullName evidence="10">Xylitol dehydrogenase A</fullName>
    </alternativeName>
</protein>
<dbReference type="InterPro" id="IPR036291">
    <property type="entry name" value="NAD(P)-bd_dom_sf"/>
</dbReference>
<keyword evidence="14" id="KW-1185">Reference proteome</keyword>
<evidence type="ECO:0000259" key="12">
    <source>
        <dbReference type="SMART" id="SM00829"/>
    </source>
</evidence>
<comment type="caution">
    <text evidence="13">The sequence shown here is derived from an EMBL/GenBank/DDBJ whole genome shotgun (WGS) entry which is preliminary data.</text>
</comment>
<dbReference type="InterPro" id="IPR045306">
    <property type="entry name" value="SDH-like"/>
</dbReference>
<gene>
    <name evidence="13" type="primary">xdhA</name>
    <name evidence="13" type="ORF">WHR41_00104</name>
</gene>
<dbReference type="CDD" id="cd05285">
    <property type="entry name" value="sorbitol_DH"/>
    <property type="match status" value="1"/>
</dbReference>
<keyword evidence="6" id="KW-0520">NAD</keyword>
<evidence type="ECO:0000256" key="1">
    <source>
        <dbReference type="ARBA" id="ARBA00001947"/>
    </source>
</evidence>
<dbReference type="Proteomes" id="UP000803884">
    <property type="component" value="Unassembled WGS sequence"/>
</dbReference>
<evidence type="ECO:0000256" key="9">
    <source>
        <dbReference type="ARBA" id="ARBA00026119"/>
    </source>
</evidence>
<evidence type="ECO:0000256" key="6">
    <source>
        <dbReference type="ARBA" id="ARBA00023027"/>
    </source>
</evidence>
<dbReference type="PANTHER" id="PTHR43161:SF9">
    <property type="entry name" value="SORBITOL DEHYDROGENASE"/>
    <property type="match status" value="1"/>
</dbReference>
<dbReference type="EC" id="1.1.1.9" evidence="9"/>
<organism evidence="13 14">
    <name type="scientific">Cladosporium halotolerans</name>
    <dbReference type="NCBI Taxonomy" id="1052096"/>
    <lineage>
        <taxon>Eukaryota</taxon>
        <taxon>Fungi</taxon>
        <taxon>Dikarya</taxon>
        <taxon>Ascomycota</taxon>
        <taxon>Pezizomycotina</taxon>
        <taxon>Dothideomycetes</taxon>
        <taxon>Dothideomycetidae</taxon>
        <taxon>Cladosporiales</taxon>
        <taxon>Cladosporiaceae</taxon>
        <taxon>Cladosporium</taxon>
    </lineage>
</organism>
<comment type="function">
    <text evidence="7">Xylitol dehydrogenase which catalyzes the conversion of xylitol to D-xylulose. Xylose is a major component of hemicelluloses such as xylan. Most fungi utilize D-xylose via three enzymatic reactions, xylose reductase (XR), xylitol dehydrogenase (XDH), and xylulokinase, to form xylulose 5-phosphate, which enters pentose phosphate pathway.</text>
</comment>
<feature type="domain" description="Enoyl reductase (ER)" evidence="12">
    <location>
        <begin position="2"/>
        <end position="348"/>
    </location>
</feature>
<dbReference type="GeneID" id="96001548"/>
<dbReference type="InterPro" id="IPR011032">
    <property type="entry name" value="GroES-like_sf"/>
</dbReference>
<name>A0AB34L1X9_9PEZI</name>
<evidence type="ECO:0000256" key="2">
    <source>
        <dbReference type="ARBA" id="ARBA00008072"/>
    </source>
</evidence>
<dbReference type="InterPro" id="IPR020843">
    <property type="entry name" value="ER"/>
</dbReference>
<dbReference type="EMBL" id="JAAQHG020000001">
    <property type="protein sequence ID" value="KAL1591174.1"/>
    <property type="molecule type" value="Genomic_DNA"/>
</dbReference>
<keyword evidence="5" id="KW-0560">Oxidoreductase</keyword>
<dbReference type="SMART" id="SM00829">
    <property type="entry name" value="PKS_ER"/>
    <property type="match status" value="1"/>
</dbReference>
<dbReference type="Pfam" id="PF08240">
    <property type="entry name" value="ADH_N"/>
    <property type="match status" value="1"/>
</dbReference>
<dbReference type="AlphaFoldDB" id="A0AB34L1X9"/>
<dbReference type="InterPro" id="IPR002328">
    <property type="entry name" value="ADH_Zn_CS"/>
</dbReference>
<evidence type="ECO:0000256" key="8">
    <source>
        <dbReference type="ARBA" id="ARBA00025713"/>
    </source>
</evidence>
<dbReference type="FunFam" id="3.40.50.720:FF:000068">
    <property type="entry name" value="Sorbitol dehydrogenase"/>
    <property type="match status" value="1"/>
</dbReference>
<dbReference type="GO" id="GO:0046526">
    <property type="term" value="F:D-xylulose reductase activity"/>
    <property type="evidence" value="ECO:0007669"/>
    <property type="project" value="UniProtKB-EC"/>
</dbReference>
<comment type="cofactor">
    <cofactor evidence="1 11">
        <name>Zn(2+)</name>
        <dbReference type="ChEBI" id="CHEBI:29105"/>
    </cofactor>
</comment>
<evidence type="ECO:0000256" key="3">
    <source>
        <dbReference type="ARBA" id="ARBA00022723"/>
    </source>
</evidence>
<evidence type="ECO:0000256" key="11">
    <source>
        <dbReference type="RuleBase" id="RU361277"/>
    </source>
</evidence>
<evidence type="ECO:0000256" key="7">
    <source>
        <dbReference type="ARBA" id="ARBA00024843"/>
    </source>
</evidence>
<dbReference type="GO" id="GO:0008270">
    <property type="term" value="F:zinc ion binding"/>
    <property type="evidence" value="ECO:0007669"/>
    <property type="project" value="InterPro"/>
</dbReference>
<dbReference type="PROSITE" id="PS00059">
    <property type="entry name" value="ADH_ZINC"/>
    <property type="match status" value="1"/>
</dbReference>
<reference evidence="13 14" key="1">
    <citation type="journal article" date="2020" name="Microbiol. Resour. Announc.">
        <title>Draft Genome Sequence of a Cladosporium Species Isolated from the Mesophotic Ascidian Didemnum maculosum.</title>
        <authorList>
            <person name="Gioti A."/>
            <person name="Siaperas R."/>
            <person name="Nikolaivits E."/>
            <person name="Le Goff G."/>
            <person name="Ouazzani J."/>
            <person name="Kotoulas G."/>
            <person name="Topakas E."/>
        </authorList>
    </citation>
    <scope>NUCLEOTIDE SEQUENCE [LARGE SCALE GENOMIC DNA]</scope>
    <source>
        <strain evidence="13 14">TM138-S3</strain>
    </source>
</reference>
<dbReference type="GO" id="GO:0006062">
    <property type="term" value="P:sorbitol catabolic process"/>
    <property type="evidence" value="ECO:0007669"/>
    <property type="project" value="TreeGrafter"/>
</dbReference>
<dbReference type="InterPro" id="IPR013154">
    <property type="entry name" value="ADH-like_N"/>
</dbReference>
<dbReference type="Gene3D" id="3.90.180.10">
    <property type="entry name" value="Medium-chain alcohol dehydrogenases, catalytic domain"/>
    <property type="match status" value="1"/>
</dbReference>
<evidence type="ECO:0000313" key="14">
    <source>
        <dbReference type="Proteomes" id="UP000803884"/>
    </source>
</evidence>
<keyword evidence="3 11" id="KW-0479">Metal-binding</keyword>
<dbReference type="SUPFAM" id="SSF50129">
    <property type="entry name" value="GroES-like"/>
    <property type="match status" value="1"/>
</dbReference>
<sequence length="352" mass="37895">MGAENLSFVLEKPYAVKFEDRPVPNVTEPHDVIVNVKYTGICGSDVHYWTHGAIGSFIVKDPMVLGHESAGVVSKVGDAVTTLKVGDRVAMEPGIPCRRCVRCKEGNYNLCVDMRFAATPPYDGTLAKYYKLPEDFCFKLPESVSLEEGALVEPLAVGVHITRQGDVKPGNSVVVFGAGPVGLLCMAVAKAYGASKIVAVDINEDRLQFARKYAATHEFRSARVSAEENAANLIKECDLGVGADVIIDASGAEPCIQTAIHALRVGGTYVQGGMGKNEITWPIAAMCSKELTVKGSFRYSQGDYELAVKFLETGQVKVKELITGTVKFEEAEKAFEGVKNAQGIKTLIQGPE</sequence>
<comment type="pathway">
    <text evidence="8">Carbohydrate degradation; L-arabinose degradation via L-arabinitol; D-xylulose 5-phosphate from L-arabinose (fungal route): step 4/5.</text>
</comment>
<dbReference type="Pfam" id="PF00107">
    <property type="entry name" value="ADH_zinc_N"/>
    <property type="match status" value="1"/>
</dbReference>
<dbReference type="GO" id="GO:0003939">
    <property type="term" value="F:L-iditol 2-dehydrogenase (NAD+) activity"/>
    <property type="evidence" value="ECO:0007669"/>
    <property type="project" value="TreeGrafter"/>
</dbReference>
<evidence type="ECO:0000256" key="4">
    <source>
        <dbReference type="ARBA" id="ARBA00022833"/>
    </source>
</evidence>
<evidence type="ECO:0000313" key="13">
    <source>
        <dbReference type="EMBL" id="KAL1591174.1"/>
    </source>
</evidence>
<accession>A0AB34L1X9</accession>
<dbReference type="Gene3D" id="3.40.50.720">
    <property type="entry name" value="NAD(P)-binding Rossmann-like Domain"/>
    <property type="match status" value="1"/>
</dbReference>
<keyword evidence="4 11" id="KW-0862">Zinc</keyword>
<dbReference type="PANTHER" id="PTHR43161">
    <property type="entry name" value="SORBITOL DEHYDROGENASE"/>
    <property type="match status" value="1"/>
</dbReference>
<evidence type="ECO:0000256" key="5">
    <source>
        <dbReference type="ARBA" id="ARBA00023002"/>
    </source>
</evidence>
<proteinExistence type="inferred from homology"/>
<comment type="similarity">
    <text evidence="2 11">Belongs to the zinc-containing alcohol dehydrogenase family.</text>
</comment>
<dbReference type="SUPFAM" id="SSF51735">
    <property type="entry name" value="NAD(P)-binding Rossmann-fold domains"/>
    <property type="match status" value="1"/>
</dbReference>
<dbReference type="InterPro" id="IPR013149">
    <property type="entry name" value="ADH-like_C"/>
</dbReference>
<dbReference type="RefSeq" id="XP_069234279.1">
    <property type="nucleotide sequence ID" value="XM_069368710.1"/>
</dbReference>